<dbReference type="InterPro" id="IPR008929">
    <property type="entry name" value="Chondroitin_lyas"/>
</dbReference>
<sequence length="1633" mass="178159">MRKRVAIGLILLLFVSGLPVMPDFCVAGTASASWADLPNAGFEDTTAGKPQHWTATGIAESSTEQVHTGLRSVKLTDPSNVTSARLRSAKLPVQAGQPYEALVYSYNVQGTSALFVEFWDAGGNLLTVPYESNTTLNRWKEIKVYGQVPDMAAEVSLRFYLHQTNVGSAYFDDAAFRIMNVLDPLQNGDLELVSGGLPVHWRLAAGEGYSTSEKAYSGTNSVKLVDSSNTSSVSLRSNRMKIVPGQRYEASVQSFNVQGTSQLYIEFWDAGSTLLATFPASNTTLSQWSEIQASGAAPNGAVYASLRLYLHVGNVGTAYFDDAAFRAVPNDLHRDLMNGAFELVTGGKPDHWNETGGGVAVSNSVVHGGVNSVQLTDTGSSGQAALRSHLVPVEAGADYKAGVFVNAASGTAELRLEFWDANMNALLSFPSESAALHLWEELTAEGTAPESAAYASLQLGIGRDQAGVASFDDASLRRNSPVAGSKTRATYYTPDKIAAARSNVQQYAWATTLRDDAVTKADRYLSGGLEFLWNSVPAQTLPRSYGVNQQLGSPITGRAIDQYGNYPYTADPVQQPWKIVDPSSGYTFPTNDFGAYYTSGLDEHGVFRPELADRGLLVNTLYPEKGAGWGVDDGFGWVDDQGIRYTFIAYYVHWFLWYKTGMIQDALIAFKDAYLYTGDMKYARAGTIMLDRVADVYPELDVSAYNRTLYLNSHGGTGRGKAVGSIWETELVKEFIGAYDAFYPAVGDPQIVAFLGAKSQQYRLTNPKSGGGDIRRNIEDGIVKQVYPSVKSAHIHGNDGMHQSALAMAAVVYDTLPHTKEWLDFTFRSGGLLTNPYRVTGGNIWNSLVSNVDRDGSGNEAAPGYNALWLSRHQLTADLLDGYDLYQAGDLYQNVKFRKMFSALYPLTLSEAYTANIGDSGYTGNPGISVKLSDMVKAFDRFGDPVFAQMAYFLNYNRADGIHKDVFSNNPEQVSDQIRSVIAEHGPLDLKSSHLSGYGFAALRDGQSHSQRFGIPYEFPFMPVTAGNTPHKLFAESGTVQLEASAPGATITFGFQVPATDEYDIDLLPFKAATYGIYRISIDGQPVKELDFYGGRTDDFETIVRMTLTAGTHHITFESIGKNPAAGNYKMGVRTLSLLDEQARALRDQANAQGNTLRDFWMYYGRTSGHGHRDALNVGVHAFGLDLAPDLGYPEFADNLDKHRHQWVNNTISHNTVVVDQRKQEAQWVADPKHFDDTERVKLIDVEAPDAYPQTDLYKRTTVMIQVYDTASYAVDFFRVSGGNDHHFSFHGAEGTVATEGLAMVGQPTGTYAGPNVGYGERVDDVDGRGYMGSGFHYLKNVSRDANPASSFSADWAVEDTWNVLSEPEDIHLRLTMLGDLDEVALADGVPPQNKPGNPETLRYLIARRSGTNLDSLFASVMEPYKNERFIHSIGSAVVREGGAIVDSPDVKAVKVELTDGRTDYIVYSLNPDTEYTIDGKIRFKGFLGVYSELDGEQVYGYIHDSAYMIPVSAPAVPAAAARLEGTVIDFTRVLSVSNHMDIQMAVYGGGVPDVIGKWIFVDNDGVRNAAYEIKDVTPLGGGLYRLSVGDATFVRSYVNAADFSQGFVYDIAAGSAFRIPLTAQTYAAAPFP</sequence>
<dbReference type="SUPFAM" id="SSF48230">
    <property type="entry name" value="Chondroitin AC/alginate lyase"/>
    <property type="match status" value="1"/>
</dbReference>
<dbReference type="Gene3D" id="2.60.120.260">
    <property type="entry name" value="Galactose-binding domain-like"/>
    <property type="match status" value="4"/>
</dbReference>
<accession>A0A927CAT4</accession>
<dbReference type="Gene3D" id="2.70.98.70">
    <property type="match status" value="1"/>
</dbReference>
<keyword evidence="5" id="KW-1185">Reference proteome</keyword>
<reference evidence="4" key="1">
    <citation type="submission" date="2020-09" db="EMBL/GenBank/DDBJ databases">
        <title>A novel bacterium of genus Paenibacillus, isolated from South China Sea.</title>
        <authorList>
            <person name="Huang H."/>
            <person name="Mo K."/>
            <person name="Hu Y."/>
        </authorList>
    </citation>
    <scope>NUCLEOTIDE SEQUENCE</scope>
    <source>
        <strain evidence="4">IB182363</strain>
    </source>
</reference>
<keyword evidence="2" id="KW-0732">Signal</keyword>
<name>A0A927CAT4_9BACL</name>
<dbReference type="RefSeq" id="WP_190930240.1">
    <property type="nucleotide sequence ID" value="NZ_JACXJA010000031.1"/>
</dbReference>
<evidence type="ECO:0000259" key="3">
    <source>
        <dbReference type="Pfam" id="PF07940"/>
    </source>
</evidence>
<dbReference type="GO" id="GO:0030313">
    <property type="term" value="C:cell envelope"/>
    <property type="evidence" value="ECO:0007669"/>
    <property type="project" value="UniProtKB-SubCell"/>
</dbReference>
<evidence type="ECO:0000313" key="5">
    <source>
        <dbReference type="Proteomes" id="UP000639396"/>
    </source>
</evidence>
<feature type="chain" id="PRO_5038788638" evidence="2">
    <location>
        <begin position="22"/>
        <end position="1633"/>
    </location>
</feature>
<dbReference type="GO" id="GO:0016829">
    <property type="term" value="F:lyase activity"/>
    <property type="evidence" value="ECO:0007669"/>
    <property type="project" value="InterPro"/>
</dbReference>
<dbReference type="EMBL" id="JACXJA010000031">
    <property type="protein sequence ID" value="MBD2864614.1"/>
    <property type="molecule type" value="Genomic_DNA"/>
</dbReference>
<feature type="domain" description="Heparinase II/III-like C-terminal" evidence="3">
    <location>
        <begin position="1165"/>
        <end position="1292"/>
    </location>
</feature>
<gene>
    <name evidence="4" type="ORF">IDH45_21730</name>
</gene>
<evidence type="ECO:0000256" key="1">
    <source>
        <dbReference type="ARBA" id="ARBA00004196"/>
    </source>
</evidence>
<feature type="signal peptide" evidence="2">
    <location>
        <begin position="1"/>
        <end position="21"/>
    </location>
</feature>
<evidence type="ECO:0000256" key="2">
    <source>
        <dbReference type="SAM" id="SignalP"/>
    </source>
</evidence>
<dbReference type="Pfam" id="PF07940">
    <property type="entry name" value="Hepar_II_III_C"/>
    <property type="match status" value="1"/>
</dbReference>
<organism evidence="4 5">
    <name type="scientific">Paenibacillus oceani</name>
    <dbReference type="NCBI Taxonomy" id="2772510"/>
    <lineage>
        <taxon>Bacteria</taxon>
        <taxon>Bacillati</taxon>
        <taxon>Bacillota</taxon>
        <taxon>Bacilli</taxon>
        <taxon>Bacillales</taxon>
        <taxon>Paenibacillaceae</taxon>
        <taxon>Paenibacillus</taxon>
    </lineage>
</organism>
<dbReference type="CDD" id="cd02795">
    <property type="entry name" value="CBM6-CBM35-CBM36_like"/>
    <property type="match status" value="1"/>
</dbReference>
<evidence type="ECO:0000313" key="4">
    <source>
        <dbReference type="EMBL" id="MBD2864614.1"/>
    </source>
</evidence>
<protein>
    <submittedName>
        <fullName evidence="4">Heparinase II/III family protein</fullName>
    </submittedName>
</protein>
<dbReference type="InterPro" id="IPR012480">
    <property type="entry name" value="Hepar_II_III_C"/>
</dbReference>
<dbReference type="Proteomes" id="UP000639396">
    <property type="component" value="Unassembled WGS sequence"/>
</dbReference>
<comment type="caution">
    <text evidence="4">The sequence shown here is derived from an EMBL/GenBank/DDBJ whole genome shotgun (WGS) entry which is preliminary data.</text>
</comment>
<proteinExistence type="predicted"/>
<dbReference type="Gene3D" id="1.50.10.100">
    <property type="entry name" value="Chondroitin AC/alginate lyase"/>
    <property type="match status" value="1"/>
</dbReference>
<comment type="subcellular location">
    <subcellularLocation>
        <location evidence="1">Cell envelope</location>
    </subcellularLocation>
</comment>